<dbReference type="STRING" id="3988.B9S2V6"/>
<dbReference type="PANTHER" id="PTHR43390">
    <property type="entry name" value="SIGNAL PEPTIDASE I"/>
    <property type="match status" value="1"/>
</dbReference>
<dbReference type="GO" id="GO:0009003">
    <property type="term" value="F:signal peptidase activity"/>
    <property type="evidence" value="ECO:0007669"/>
    <property type="project" value="UniProtKB-EC"/>
</dbReference>
<feature type="domain" description="Peptidase S26" evidence="5">
    <location>
        <begin position="19"/>
        <end position="123"/>
    </location>
</feature>
<organism evidence="6 7">
    <name type="scientific">Ricinus communis</name>
    <name type="common">Castor bean</name>
    <dbReference type="NCBI Taxonomy" id="3988"/>
    <lineage>
        <taxon>Eukaryota</taxon>
        <taxon>Viridiplantae</taxon>
        <taxon>Streptophyta</taxon>
        <taxon>Embryophyta</taxon>
        <taxon>Tracheophyta</taxon>
        <taxon>Spermatophyta</taxon>
        <taxon>Magnoliopsida</taxon>
        <taxon>eudicotyledons</taxon>
        <taxon>Gunneridae</taxon>
        <taxon>Pentapetalae</taxon>
        <taxon>rosids</taxon>
        <taxon>fabids</taxon>
        <taxon>Malpighiales</taxon>
        <taxon>Euphorbiaceae</taxon>
        <taxon>Acalyphoideae</taxon>
        <taxon>Acalypheae</taxon>
        <taxon>Ricinus</taxon>
    </lineage>
</organism>
<dbReference type="Pfam" id="PF10502">
    <property type="entry name" value="Peptidase_S26"/>
    <property type="match status" value="1"/>
</dbReference>
<dbReference type="PANTHER" id="PTHR43390:SF10">
    <property type="entry name" value="PEPTIDASE S26 DOMAIN-CONTAINING PROTEIN"/>
    <property type="match status" value="1"/>
</dbReference>
<dbReference type="NCBIfam" id="TIGR02227">
    <property type="entry name" value="sigpep_I_bact"/>
    <property type="match status" value="1"/>
</dbReference>
<evidence type="ECO:0000256" key="4">
    <source>
        <dbReference type="SAM" id="Phobius"/>
    </source>
</evidence>
<keyword evidence="2 6" id="KW-0378">Hydrolase</keyword>
<evidence type="ECO:0000256" key="2">
    <source>
        <dbReference type="ARBA" id="ARBA00022801"/>
    </source>
</evidence>
<keyword evidence="4" id="KW-1133">Transmembrane helix</keyword>
<feature type="active site" evidence="3">
    <location>
        <position position="87"/>
    </location>
</feature>
<sequence length="171" mass="19439">MPCQSLGFLKWPGLDGFLRLFVMFLLWSMCLEIRFIPSASMYPTLRIGDRVIVEKASYYFRAPATNDIVIFRAPKQPGIKEEDVFIKRIVAKAGDLVQVQHGSLYVNGKAQNEDFIAQRPTYTSEITVRAPSLYFNIAAFLFSIYAYGQKMFSNNTVIVSLELGKEYAVDL</sequence>
<accession>B9S2V6</accession>
<dbReference type="CDD" id="cd06530">
    <property type="entry name" value="S26_SPase_I"/>
    <property type="match status" value="1"/>
</dbReference>
<evidence type="ECO:0000256" key="3">
    <source>
        <dbReference type="PIRSR" id="PIRSR600223-1"/>
    </source>
</evidence>
<keyword evidence="1" id="KW-0645">Protease</keyword>
<dbReference type="AlphaFoldDB" id="B9S2V6"/>
<dbReference type="InParanoid" id="B9S2V6"/>
<keyword evidence="4" id="KW-0812">Transmembrane</keyword>
<reference evidence="7" key="1">
    <citation type="journal article" date="2010" name="Nat. Biotechnol.">
        <title>Draft genome sequence of the oilseed species Ricinus communis.</title>
        <authorList>
            <person name="Chan A.P."/>
            <person name="Crabtree J."/>
            <person name="Zhao Q."/>
            <person name="Lorenzi H."/>
            <person name="Orvis J."/>
            <person name="Puiu D."/>
            <person name="Melake-Berhan A."/>
            <person name="Jones K.M."/>
            <person name="Redman J."/>
            <person name="Chen G."/>
            <person name="Cahoon E.B."/>
            <person name="Gedil M."/>
            <person name="Stanke M."/>
            <person name="Haas B.J."/>
            <person name="Wortman J.R."/>
            <person name="Fraser-Liggett C.M."/>
            <person name="Ravel J."/>
            <person name="Rabinowicz P.D."/>
        </authorList>
    </citation>
    <scope>NUCLEOTIDE SEQUENCE [LARGE SCALE GENOMIC DNA]</scope>
    <source>
        <strain evidence="7">cv. Hale</strain>
    </source>
</reference>
<dbReference type="InterPro" id="IPR019756">
    <property type="entry name" value="Pept_S26A_signal_pept_1_Ser-AS"/>
</dbReference>
<protein>
    <submittedName>
        <fullName evidence="6">Signal peptidase I, putative</fullName>
        <ecNumber evidence="6">3.4.21.89</ecNumber>
    </submittedName>
</protein>
<name>B9S2V6_RICCO</name>
<evidence type="ECO:0000313" key="6">
    <source>
        <dbReference type="EMBL" id="EEF42111.1"/>
    </source>
</evidence>
<dbReference type="InterPro" id="IPR019533">
    <property type="entry name" value="Peptidase_S26"/>
</dbReference>
<dbReference type="GO" id="GO:0010027">
    <property type="term" value="P:thylakoid membrane organization"/>
    <property type="evidence" value="ECO:0000318"/>
    <property type="project" value="GO_Central"/>
</dbReference>
<dbReference type="EMBL" id="EQ973853">
    <property type="protein sequence ID" value="EEF42111.1"/>
    <property type="molecule type" value="Genomic_DNA"/>
</dbReference>
<dbReference type="Proteomes" id="UP000008311">
    <property type="component" value="Unassembled WGS sequence"/>
</dbReference>
<dbReference type="PRINTS" id="PR00727">
    <property type="entry name" value="LEADERPTASE"/>
</dbReference>
<dbReference type="Gene3D" id="2.10.109.10">
    <property type="entry name" value="Umud Fragment, subunit A"/>
    <property type="match status" value="1"/>
</dbReference>
<gene>
    <name evidence="6" type="ORF">RCOM_0562690</name>
</gene>
<keyword evidence="4" id="KW-0472">Membrane</keyword>
<evidence type="ECO:0000259" key="5">
    <source>
        <dbReference type="Pfam" id="PF10502"/>
    </source>
</evidence>
<dbReference type="InterPro" id="IPR000223">
    <property type="entry name" value="Pept_S26A_signal_pept_1"/>
</dbReference>
<keyword evidence="7" id="KW-1185">Reference proteome</keyword>
<feature type="transmembrane region" description="Helical" evidence="4">
    <location>
        <begin position="16"/>
        <end position="36"/>
    </location>
</feature>
<dbReference type="SUPFAM" id="SSF51306">
    <property type="entry name" value="LexA/Signal peptidase"/>
    <property type="match status" value="1"/>
</dbReference>
<dbReference type="GO" id="GO:0009535">
    <property type="term" value="C:chloroplast thylakoid membrane"/>
    <property type="evidence" value="ECO:0000318"/>
    <property type="project" value="GO_Central"/>
</dbReference>
<dbReference type="InterPro" id="IPR036286">
    <property type="entry name" value="LexA/Signal_pep-like_sf"/>
</dbReference>
<dbReference type="PROSITE" id="PS00501">
    <property type="entry name" value="SPASE_I_1"/>
    <property type="match status" value="1"/>
</dbReference>
<feature type="active site" evidence="3">
    <location>
        <position position="40"/>
    </location>
</feature>
<dbReference type="GO" id="GO:0006465">
    <property type="term" value="P:signal peptide processing"/>
    <property type="evidence" value="ECO:0000318"/>
    <property type="project" value="GO_Central"/>
</dbReference>
<dbReference type="eggNOG" id="KOG0171">
    <property type="taxonomic scope" value="Eukaryota"/>
</dbReference>
<evidence type="ECO:0000256" key="1">
    <source>
        <dbReference type="ARBA" id="ARBA00022670"/>
    </source>
</evidence>
<proteinExistence type="predicted"/>
<dbReference type="GO" id="GO:0004252">
    <property type="term" value="F:serine-type endopeptidase activity"/>
    <property type="evidence" value="ECO:0000318"/>
    <property type="project" value="GO_Central"/>
</dbReference>
<evidence type="ECO:0000313" key="7">
    <source>
        <dbReference type="Proteomes" id="UP000008311"/>
    </source>
</evidence>
<dbReference type="EC" id="3.4.21.89" evidence="6"/>